<comment type="caution">
    <text evidence="3">The sequence shown here is derived from an EMBL/GenBank/DDBJ whole genome shotgun (WGS) entry which is preliminary data.</text>
</comment>
<keyword evidence="2" id="KW-0812">Transmembrane</keyword>
<organism evidence="3 4">
    <name type="scientific">Camellia sinensis var. sinensis</name>
    <name type="common">China tea</name>
    <dbReference type="NCBI Taxonomy" id="542762"/>
    <lineage>
        <taxon>Eukaryota</taxon>
        <taxon>Viridiplantae</taxon>
        <taxon>Streptophyta</taxon>
        <taxon>Embryophyta</taxon>
        <taxon>Tracheophyta</taxon>
        <taxon>Spermatophyta</taxon>
        <taxon>Magnoliopsida</taxon>
        <taxon>eudicotyledons</taxon>
        <taxon>Gunneridae</taxon>
        <taxon>Pentapetalae</taxon>
        <taxon>asterids</taxon>
        <taxon>Ericales</taxon>
        <taxon>Theaceae</taxon>
        <taxon>Camellia</taxon>
    </lineage>
</organism>
<evidence type="ECO:0000313" key="4">
    <source>
        <dbReference type="Proteomes" id="UP000306102"/>
    </source>
</evidence>
<sequence>MAEREEKVESTEIVVSSDGEVRRNSNPNPIFSFFQKLQLFIFPPPLKRDDAKSKSVVVSSEQPMSTIGDESVKEEVKPVAVKVPNPCPDMPSLKLQADECDQNTNPIVLWQVYAIGGFFILRWALARWKERMAKKKLADEETSDDEESHDEVSADE</sequence>
<dbReference type="EMBL" id="SDRB02006040">
    <property type="protein sequence ID" value="THG13208.1"/>
    <property type="molecule type" value="Genomic_DNA"/>
</dbReference>
<proteinExistence type="predicted"/>
<dbReference type="STRING" id="542762.A0A4S4EAK9"/>
<evidence type="ECO:0000313" key="3">
    <source>
        <dbReference type="EMBL" id="THG13208.1"/>
    </source>
</evidence>
<evidence type="ECO:0000256" key="2">
    <source>
        <dbReference type="SAM" id="Phobius"/>
    </source>
</evidence>
<dbReference type="GO" id="GO:0009507">
    <property type="term" value="C:chloroplast"/>
    <property type="evidence" value="ECO:0007669"/>
    <property type="project" value="TreeGrafter"/>
</dbReference>
<accession>A0A4S4EAK9</accession>
<keyword evidence="2" id="KW-0472">Membrane</keyword>
<name>A0A4S4EAK9_CAMSN</name>
<feature type="transmembrane region" description="Helical" evidence="2">
    <location>
        <begin position="107"/>
        <end position="125"/>
    </location>
</feature>
<evidence type="ECO:0000256" key="1">
    <source>
        <dbReference type="SAM" id="MobiDB-lite"/>
    </source>
</evidence>
<feature type="compositionally biased region" description="Acidic residues" evidence="1">
    <location>
        <begin position="140"/>
        <end position="156"/>
    </location>
</feature>
<protein>
    <submittedName>
        <fullName evidence="3">Uncharacterized protein</fullName>
    </submittedName>
</protein>
<reference evidence="3 4" key="1">
    <citation type="journal article" date="2018" name="Proc. Natl. Acad. Sci. U.S.A.">
        <title>Draft genome sequence of Camellia sinensis var. sinensis provides insights into the evolution of the tea genome and tea quality.</title>
        <authorList>
            <person name="Wei C."/>
            <person name="Yang H."/>
            <person name="Wang S."/>
            <person name="Zhao J."/>
            <person name="Liu C."/>
            <person name="Gao L."/>
            <person name="Xia E."/>
            <person name="Lu Y."/>
            <person name="Tai Y."/>
            <person name="She G."/>
            <person name="Sun J."/>
            <person name="Cao H."/>
            <person name="Tong W."/>
            <person name="Gao Q."/>
            <person name="Li Y."/>
            <person name="Deng W."/>
            <person name="Jiang X."/>
            <person name="Wang W."/>
            <person name="Chen Q."/>
            <person name="Zhang S."/>
            <person name="Li H."/>
            <person name="Wu J."/>
            <person name="Wang P."/>
            <person name="Li P."/>
            <person name="Shi C."/>
            <person name="Zheng F."/>
            <person name="Jian J."/>
            <person name="Huang B."/>
            <person name="Shan D."/>
            <person name="Shi M."/>
            <person name="Fang C."/>
            <person name="Yue Y."/>
            <person name="Li F."/>
            <person name="Li D."/>
            <person name="Wei S."/>
            <person name="Han B."/>
            <person name="Jiang C."/>
            <person name="Yin Y."/>
            <person name="Xia T."/>
            <person name="Zhang Z."/>
            <person name="Bennetzen J.L."/>
            <person name="Zhao S."/>
            <person name="Wan X."/>
        </authorList>
    </citation>
    <scope>NUCLEOTIDE SEQUENCE [LARGE SCALE GENOMIC DNA]</scope>
    <source>
        <strain evidence="4">cv. Shuchazao</strain>
        <tissue evidence="3">Leaf</tissue>
    </source>
</reference>
<gene>
    <name evidence="3" type="ORF">TEA_004518</name>
</gene>
<keyword evidence="2" id="KW-1133">Transmembrane helix</keyword>
<dbReference type="PANTHER" id="PTHR36374">
    <property type="entry name" value="OS01G0969000 PROTEIN"/>
    <property type="match status" value="1"/>
</dbReference>
<feature type="region of interest" description="Disordered" evidence="1">
    <location>
        <begin position="134"/>
        <end position="156"/>
    </location>
</feature>
<dbReference type="AlphaFoldDB" id="A0A4S4EAK9"/>
<dbReference type="PANTHER" id="PTHR36374:SF1">
    <property type="entry name" value="OS01G0969000 PROTEIN"/>
    <property type="match status" value="1"/>
</dbReference>
<dbReference type="Proteomes" id="UP000306102">
    <property type="component" value="Unassembled WGS sequence"/>
</dbReference>
<feature type="region of interest" description="Disordered" evidence="1">
    <location>
        <begin position="53"/>
        <end position="74"/>
    </location>
</feature>
<keyword evidence="4" id="KW-1185">Reference proteome</keyword>